<evidence type="ECO:0000259" key="6">
    <source>
        <dbReference type="Pfam" id="PF17189"/>
    </source>
</evidence>
<reference evidence="7 8" key="1">
    <citation type="journal article" date="2017" name="Environ. Microbiol.">
        <title>Genomic and physiological analyses of 'Reinekea forsetii' reveal a versatile opportunistic lifestyle during spring algae blooms.</title>
        <authorList>
            <person name="Avci B."/>
            <person name="Hahnke R.L."/>
            <person name="Chafee M."/>
            <person name="Fischer T."/>
            <person name="Gruber-Vodicka H."/>
            <person name="Tegetmeyer H.E."/>
            <person name="Harder J."/>
            <person name="Fuchs B.M."/>
            <person name="Amann R.I."/>
            <person name="Teeling H."/>
        </authorList>
    </citation>
    <scope>NUCLEOTIDE SEQUENCE [LARGE SCALE GENOMIC DNA]</scope>
    <source>
        <strain evidence="7 8">Hel1_31_D35</strain>
    </source>
</reference>
<keyword evidence="3 4" id="KW-0378">Hydrolase</keyword>
<feature type="domain" description="Glycosyl hydrolase family 30 TIM-barrel" evidence="5">
    <location>
        <begin position="45"/>
        <end position="369"/>
    </location>
</feature>
<sequence length="438" mass="49064">MSCFETSLGRHPRLTEVALPDWQSQGLATPAISLNPEVHYQQHIGLGGAFTEAAALNYQALTPTAKLEFMTAYFHPDQGSAYNFCRIHLNSCDFALGNWACQDTPEGAFSIAHYERAILPMIRDAQAMLGAKIRLMVSPWSPPAYMKTNGQMNLGGELKPEFQAQWASHYVQFIQALQALDFDIWGLSVQNEPEATQTWDSCLYSPEQERDFIGAYLGPALHAAGLADIRVVCWDHNRDNLYLRASVILSDPIAAQYVWGSGFHWYMDDCFDNVQAVHDAFPDKHLIFTEGCQEGGPHHGEWAVAERYGRSIINDFRHWTRGWLDWNLLLDNQGGPNHVGNLCSAPMLSTPEGDQFVIQPSFYYLQHLSPRFIPHGSVRILSASATDSLLTVAFSRPDGQITLVVMNDSDQDRPCHIRLRGRTLPGLCPAHAMQTYVL</sequence>
<keyword evidence="8" id="KW-1185">Reference proteome</keyword>
<dbReference type="EMBL" id="CP011797">
    <property type="protein sequence ID" value="ATX76505.1"/>
    <property type="molecule type" value="Genomic_DNA"/>
</dbReference>
<dbReference type="Pfam" id="PF02055">
    <property type="entry name" value="Glyco_hydro_30"/>
    <property type="match status" value="1"/>
</dbReference>
<dbReference type="InterPro" id="IPR017853">
    <property type="entry name" value="GH"/>
</dbReference>
<dbReference type="InterPro" id="IPR001139">
    <property type="entry name" value="Glyco_hydro_30"/>
</dbReference>
<dbReference type="InterPro" id="IPR033452">
    <property type="entry name" value="GH30_C"/>
</dbReference>
<dbReference type="Gene3D" id="2.60.40.1180">
    <property type="entry name" value="Golgi alpha-mannosidase II"/>
    <property type="match status" value="1"/>
</dbReference>
<name>A0A2K8KNZ8_9GAMM</name>
<dbReference type="GO" id="GO:0006680">
    <property type="term" value="P:glucosylceramide catabolic process"/>
    <property type="evidence" value="ECO:0007669"/>
    <property type="project" value="TreeGrafter"/>
</dbReference>
<dbReference type="OrthoDB" id="9806701at2"/>
<comment type="similarity">
    <text evidence="1 4">Belongs to the glycosyl hydrolase 30 family.</text>
</comment>
<dbReference type="Proteomes" id="UP000229757">
    <property type="component" value="Chromosome"/>
</dbReference>
<dbReference type="KEGG" id="rfo:REIFOR_01359"/>
<evidence type="ECO:0000259" key="5">
    <source>
        <dbReference type="Pfam" id="PF02055"/>
    </source>
</evidence>
<dbReference type="Pfam" id="PF17189">
    <property type="entry name" value="Glyco_hydro_30C"/>
    <property type="match status" value="1"/>
</dbReference>
<evidence type="ECO:0000313" key="8">
    <source>
        <dbReference type="Proteomes" id="UP000229757"/>
    </source>
</evidence>
<evidence type="ECO:0000256" key="2">
    <source>
        <dbReference type="ARBA" id="ARBA00022729"/>
    </source>
</evidence>
<dbReference type="InterPro" id="IPR033453">
    <property type="entry name" value="Glyco_hydro_30_TIM-barrel"/>
</dbReference>
<evidence type="ECO:0000313" key="7">
    <source>
        <dbReference type="EMBL" id="ATX76505.1"/>
    </source>
</evidence>
<dbReference type="AlphaFoldDB" id="A0A2K8KNZ8"/>
<dbReference type="GO" id="GO:0016020">
    <property type="term" value="C:membrane"/>
    <property type="evidence" value="ECO:0007669"/>
    <property type="project" value="GOC"/>
</dbReference>
<dbReference type="SUPFAM" id="SSF51445">
    <property type="entry name" value="(Trans)glycosidases"/>
    <property type="match status" value="1"/>
</dbReference>
<keyword evidence="2" id="KW-0732">Signal</keyword>
<evidence type="ECO:0000256" key="3">
    <source>
        <dbReference type="ARBA" id="ARBA00022801"/>
    </source>
</evidence>
<dbReference type="PRINTS" id="PR00843">
    <property type="entry name" value="GLHYDRLASE30"/>
</dbReference>
<dbReference type="Gene3D" id="3.20.20.80">
    <property type="entry name" value="Glycosidases"/>
    <property type="match status" value="1"/>
</dbReference>
<dbReference type="PANTHER" id="PTHR11069">
    <property type="entry name" value="GLUCOSYLCERAMIDASE"/>
    <property type="match status" value="1"/>
</dbReference>
<dbReference type="InterPro" id="IPR013780">
    <property type="entry name" value="Glyco_hydro_b"/>
</dbReference>
<organism evidence="7 8">
    <name type="scientific">Reinekea forsetii</name>
    <dbReference type="NCBI Taxonomy" id="1336806"/>
    <lineage>
        <taxon>Bacteria</taxon>
        <taxon>Pseudomonadati</taxon>
        <taxon>Pseudomonadota</taxon>
        <taxon>Gammaproteobacteria</taxon>
        <taxon>Oceanospirillales</taxon>
        <taxon>Saccharospirillaceae</taxon>
        <taxon>Reinekea</taxon>
    </lineage>
</organism>
<evidence type="ECO:0000256" key="1">
    <source>
        <dbReference type="ARBA" id="ARBA00005382"/>
    </source>
</evidence>
<accession>A0A2K8KNZ8</accession>
<feature type="domain" description="Glycosyl hydrolase family 30 beta sandwich" evidence="6">
    <location>
        <begin position="376"/>
        <end position="436"/>
    </location>
</feature>
<dbReference type="GO" id="GO:0004348">
    <property type="term" value="F:glucosylceramidase activity"/>
    <property type="evidence" value="ECO:0007669"/>
    <property type="project" value="InterPro"/>
</dbReference>
<dbReference type="RefSeq" id="WP_100256844.1">
    <property type="nucleotide sequence ID" value="NZ_CP011797.1"/>
</dbReference>
<proteinExistence type="inferred from homology"/>
<keyword evidence="4" id="KW-0326">Glycosidase</keyword>
<protein>
    <submittedName>
        <fullName evidence="7">Glycoside hydrolase, GH30 family</fullName>
    </submittedName>
</protein>
<evidence type="ECO:0000256" key="4">
    <source>
        <dbReference type="RuleBase" id="RU361188"/>
    </source>
</evidence>
<gene>
    <name evidence="7" type="ORF">REIFOR_01359</name>
</gene>
<dbReference type="PANTHER" id="PTHR11069:SF23">
    <property type="entry name" value="LYSOSOMAL ACID GLUCOSYLCERAMIDASE"/>
    <property type="match status" value="1"/>
</dbReference>